<protein>
    <recommendedName>
        <fullName evidence="4">Calponin-homology (CH) domain-containing protein</fullName>
    </recommendedName>
</protein>
<dbReference type="GO" id="GO:0051015">
    <property type="term" value="F:actin filament binding"/>
    <property type="evidence" value="ECO:0007669"/>
    <property type="project" value="InterPro"/>
</dbReference>
<keyword evidence="3" id="KW-0009">Actin-binding</keyword>
<dbReference type="AlphaFoldDB" id="A0A6N2MFR2"/>
<dbReference type="GO" id="GO:0051639">
    <property type="term" value="P:actin filament network formation"/>
    <property type="evidence" value="ECO:0007669"/>
    <property type="project" value="TreeGrafter"/>
</dbReference>
<dbReference type="InterPro" id="IPR001715">
    <property type="entry name" value="CH_dom"/>
</dbReference>
<feature type="domain" description="Calponin-homology (CH)" evidence="4">
    <location>
        <begin position="268"/>
        <end position="372"/>
    </location>
</feature>
<dbReference type="GO" id="GO:0051017">
    <property type="term" value="P:actin filament bundle assembly"/>
    <property type="evidence" value="ECO:0007669"/>
    <property type="project" value="InterPro"/>
</dbReference>
<accession>A0A6N2MFR2</accession>
<dbReference type="EMBL" id="CAADRP010001759">
    <property type="protein sequence ID" value="VFU51390.1"/>
    <property type="molecule type" value="Genomic_DNA"/>
</dbReference>
<comment type="subunit">
    <text evidence="1">Interacts with F-actin.</text>
</comment>
<reference evidence="5" key="1">
    <citation type="submission" date="2019-03" db="EMBL/GenBank/DDBJ databases">
        <authorList>
            <person name="Mank J."/>
            <person name="Almeida P."/>
        </authorList>
    </citation>
    <scope>NUCLEOTIDE SEQUENCE</scope>
    <source>
        <strain evidence="5">78183</strain>
    </source>
</reference>
<evidence type="ECO:0000256" key="3">
    <source>
        <dbReference type="ARBA" id="ARBA00023203"/>
    </source>
</evidence>
<dbReference type="GO" id="GO:0005634">
    <property type="term" value="C:nucleus"/>
    <property type="evidence" value="ECO:0007669"/>
    <property type="project" value="InterPro"/>
</dbReference>
<dbReference type="Pfam" id="PF00307">
    <property type="entry name" value="CH"/>
    <property type="match status" value="1"/>
</dbReference>
<dbReference type="Gene3D" id="1.10.418.10">
    <property type="entry name" value="Calponin-like domain"/>
    <property type="match status" value="1"/>
</dbReference>
<evidence type="ECO:0000256" key="1">
    <source>
        <dbReference type="ARBA" id="ARBA00011385"/>
    </source>
</evidence>
<dbReference type="GO" id="GO:0003676">
    <property type="term" value="F:nucleic acid binding"/>
    <property type="evidence" value="ECO:0007669"/>
    <property type="project" value="InterPro"/>
</dbReference>
<dbReference type="Pfam" id="PF14223">
    <property type="entry name" value="Retrotran_gag_2"/>
    <property type="match status" value="1"/>
</dbReference>
<evidence type="ECO:0000256" key="2">
    <source>
        <dbReference type="ARBA" id="ARBA00022737"/>
    </source>
</evidence>
<dbReference type="GO" id="GO:0005737">
    <property type="term" value="C:cytoplasm"/>
    <property type="evidence" value="ECO:0007669"/>
    <property type="project" value="TreeGrafter"/>
</dbReference>
<gene>
    <name evidence="5" type="ORF">SVIM_LOCUS347388</name>
</gene>
<dbReference type="InterPro" id="IPR004871">
    <property type="entry name" value="RSE1/DDB1/CPSF1_C"/>
</dbReference>
<name>A0A6N2MFR2_SALVM</name>
<evidence type="ECO:0000313" key="5">
    <source>
        <dbReference type="EMBL" id="VFU51390.1"/>
    </source>
</evidence>
<keyword evidence="2" id="KW-0677">Repeat</keyword>
<proteinExistence type="predicted"/>
<dbReference type="GO" id="GO:0032432">
    <property type="term" value="C:actin filament bundle"/>
    <property type="evidence" value="ECO:0007669"/>
    <property type="project" value="TreeGrafter"/>
</dbReference>
<evidence type="ECO:0000259" key="4">
    <source>
        <dbReference type="PROSITE" id="PS50021"/>
    </source>
</evidence>
<dbReference type="SUPFAM" id="SSF47576">
    <property type="entry name" value="Calponin-homology domain, CH-domain"/>
    <property type="match status" value="1"/>
</dbReference>
<sequence>MGPLHTRPLYISPDRYLKFQILHGKFLSKNTGGLLSNNASNNTTSPLNELANLDKDADSRISAMKALKSYVRGLDCKAIPQFLAQVSETKETGSLSGEYTTSLYEVLARVHGGKLRQSRGFAKSVLLGLLVAGGDNWYIERVVCDLSIRLNLKTSQSSSFLKATTMTLFTISESEKASYADQIDSYLGMTISEAPHLLLVLISLIIKTKPFTTITTLQWHSVVIEKLESLDIDVNLSYDYVQNDPTVVDLALGRHSASELDVEELMELAPEKVFLKWMNFHPKKAGYEKPVLTFSSDLKDGKAYAYLLNILAPDHCNPSMLDTKDPKDRARVILDHAERASAILKRGTTMTLFTINESEKASYGDQIDSFLGDDPFLKQFLPIDPATKDLLNLVNDGASVSDTSISFSIRGTLFVPIQRYPYDLKISFGECNFVVFNNDFGSVTKVSPVIKIVCVGEKEVVRLPQYSFSDNSVPRWVTASYHVDFDAMSGADKFWNYISNEIEEDPTGGKIKWEQGKLNVAPNKVKDIVQGISFSRRWRMHHVRDSDGERGALLPFTSGDDVDFFSHLEMLLRQDHPPMCGRDHMAYRSTYFLVKDVIDGDLCDQFPTLPLCTEKNCRSARQIINDLSSLLGEARRSNVNPLLHLVILSKPVDKVGLGGYVTKAFHMQVGQATAKSGASKQSSSFLEATSMTLFTISESEKASYGDQIDSFLGDDPFLKHFLPIDPATKDLLNLVKDAFLIELLCSALLWIIDERAINIRTHGIGCTVERFIISVSSSNFAVFNNDFGSVTKEPPVIKVQGSCIGPHDARFVYVCIRIGLSGTTQASVVTKFVYEALPCCLSGMNTMLVGKELWGHLDGTTRVPTDSQELIVWTTKDAKIVSWILGSVEPHMINNLRAFDIGKKIWDYLRRIYSQNNSAQKFQLELSIANYKQGNLQIEQFYAGFMNLWSEYTGIIYSKVPKESLEALHLVHAES</sequence>
<organism evidence="5">
    <name type="scientific">Salix viminalis</name>
    <name type="common">Common osier</name>
    <name type="synonym">Basket willow</name>
    <dbReference type="NCBI Taxonomy" id="40686"/>
    <lineage>
        <taxon>Eukaryota</taxon>
        <taxon>Viridiplantae</taxon>
        <taxon>Streptophyta</taxon>
        <taxon>Embryophyta</taxon>
        <taxon>Tracheophyta</taxon>
        <taxon>Spermatophyta</taxon>
        <taxon>Magnoliopsida</taxon>
        <taxon>eudicotyledons</taxon>
        <taxon>Gunneridae</taxon>
        <taxon>Pentapetalae</taxon>
        <taxon>rosids</taxon>
        <taxon>fabids</taxon>
        <taxon>Malpighiales</taxon>
        <taxon>Salicaceae</taxon>
        <taxon>Saliceae</taxon>
        <taxon>Salix</taxon>
    </lineage>
</organism>
<dbReference type="Pfam" id="PF03178">
    <property type="entry name" value="CPSF_A"/>
    <property type="match status" value="1"/>
</dbReference>
<dbReference type="PANTHER" id="PTHR19961:SF62">
    <property type="entry name" value="FIMBRIN-1"/>
    <property type="match status" value="1"/>
</dbReference>
<dbReference type="InterPro" id="IPR039959">
    <property type="entry name" value="Fimbrin/Plastin"/>
</dbReference>
<dbReference type="PROSITE" id="PS50021">
    <property type="entry name" value="CH"/>
    <property type="match status" value="1"/>
</dbReference>
<dbReference type="InterPro" id="IPR036872">
    <property type="entry name" value="CH_dom_sf"/>
</dbReference>
<dbReference type="GO" id="GO:0005884">
    <property type="term" value="C:actin filament"/>
    <property type="evidence" value="ECO:0007669"/>
    <property type="project" value="TreeGrafter"/>
</dbReference>
<dbReference type="PANTHER" id="PTHR19961">
    <property type="entry name" value="FIMBRIN/PLASTIN"/>
    <property type="match status" value="1"/>
</dbReference>